<accession>A0A2K1P070</accession>
<sequence length="45" mass="5002">MGLDSFILIGRAAWANGVRLFYPYRAGCGAKGRNVINFQRRITNG</sequence>
<dbReference type="AlphaFoldDB" id="A0A2K1P070"/>
<evidence type="ECO:0000313" key="2">
    <source>
        <dbReference type="Proteomes" id="UP000236434"/>
    </source>
</evidence>
<protein>
    <submittedName>
        <fullName evidence="1">Uncharacterized protein</fullName>
    </submittedName>
</protein>
<comment type="caution">
    <text evidence="1">The sequence shown here is derived from an EMBL/GenBank/DDBJ whole genome shotgun (WGS) entry which is preliminary data.</text>
</comment>
<dbReference type="EMBL" id="AZRL01000016">
    <property type="protein sequence ID" value="PNR96169.1"/>
    <property type="molecule type" value="Genomic_DNA"/>
</dbReference>
<gene>
    <name evidence="1" type="ORF">X929_06115</name>
</gene>
<evidence type="ECO:0000313" key="1">
    <source>
        <dbReference type="EMBL" id="PNR96169.1"/>
    </source>
</evidence>
<name>A0A2K1P070_9BACT</name>
<organism evidence="1 2">
    <name type="scientific">Petrotoga olearia DSM 13574</name>
    <dbReference type="NCBI Taxonomy" id="1122955"/>
    <lineage>
        <taxon>Bacteria</taxon>
        <taxon>Thermotogati</taxon>
        <taxon>Thermotogota</taxon>
        <taxon>Thermotogae</taxon>
        <taxon>Petrotogales</taxon>
        <taxon>Petrotogaceae</taxon>
        <taxon>Petrotoga</taxon>
    </lineage>
</organism>
<reference evidence="1 2" key="1">
    <citation type="submission" date="2013-12" db="EMBL/GenBank/DDBJ databases">
        <title>Comparative genomics of Petrotoga isolates.</title>
        <authorList>
            <person name="Nesbo C.L."/>
            <person name="Charchuk R."/>
            <person name="Chow K."/>
        </authorList>
    </citation>
    <scope>NUCLEOTIDE SEQUENCE [LARGE SCALE GENOMIC DNA]</scope>
    <source>
        <strain evidence="1 2">DSM 13574</strain>
    </source>
</reference>
<dbReference type="Proteomes" id="UP000236434">
    <property type="component" value="Unassembled WGS sequence"/>
</dbReference>
<proteinExistence type="predicted"/>